<dbReference type="OMA" id="GVAHSGM"/>
<evidence type="ECO:0000313" key="3">
    <source>
        <dbReference type="EMBL" id="KEZ44241.1"/>
    </source>
</evidence>
<evidence type="ECO:0000256" key="2">
    <source>
        <dbReference type="SAM" id="MobiDB-lite"/>
    </source>
</evidence>
<evidence type="ECO:0000313" key="4">
    <source>
        <dbReference type="Proteomes" id="UP000028545"/>
    </source>
</evidence>
<accession>A0A084GA79</accession>
<name>A0A084GA79_PSEDA</name>
<keyword evidence="1" id="KW-0999">Mitochondrion inner membrane</keyword>
<organism evidence="3 4">
    <name type="scientific">Pseudallescheria apiosperma</name>
    <name type="common">Scedosporium apiospermum</name>
    <dbReference type="NCBI Taxonomy" id="563466"/>
    <lineage>
        <taxon>Eukaryota</taxon>
        <taxon>Fungi</taxon>
        <taxon>Dikarya</taxon>
        <taxon>Ascomycota</taxon>
        <taxon>Pezizomycotina</taxon>
        <taxon>Sordariomycetes</taxon>
        <taxon>Hypocreomycetidae</taxon>
        <taxon>Microascales</taxon>
        <taxon>Microascaceae</taxon>
        <taxon>Scedosporium</taxon>
    </lineage>
</organism>
<dbReference type="InterPro" id="IPR033181">
    <property type="entry name" value="Mic26_fungi"/>
</dbReference>
<dbReference type="GO" id="GO:0042407">
    <property type="term" value="P:cristae formation"/>
    <property type="evidence" value="ECO:0007669"/>
    <property type="project" value="InterPro"/>
</dbReference>
<protein>
    <recommendedName>
        <fullName evidence="1">MICOS complex subunit</fullName>
    </recommendedName>
</protein>
<dbReference type="GO" id="GO:0044284">
    <property type="term" value="C:mitochondrial crista junction"/>
    <property type="evidence" value="ECO:0007669"/>
    <property type="project" value="TreeGrafter"/>
</dbReference>
<reference evidence="3 4" key="1">
    <citation type="journal article" date="2014" name="Genome Announc.">
        <title>Draft genome sequence of the pathogenic fungus Scedosporium apiospermum.</title>
        <authorList>
            <person name="Vandeputte P."/>
            <person name="Ghamrawi S."/>
            <person name="Rechenmann M."/>
            <person name="Iltis A."/>
            <person name="Giraud S."/>
            <person name="Fleury M."/>
            <person name="Thornton C."/>
            <person name="Delhaes L."/>
            <person name="Meyer W."/>
            <person name="Papon N."/>
            <person name="Bouchara J.P."/>
        </authorList>
    </citation>
    <scope>NUCLEOTIDE SEQUENCE [LARGE SCALE GENOMIC DNA]</scope>
    <source>
        <strain evidence="3 4">IHEM 14462</strain>
    </source>
</reference>
<dbReference type="OrthoDB" id="2399148at2759"/>
<dbReference type="PANTHER" id="PTHR28268">
    <property type="entry name" value="MICOS SUBUNIT MIC26"/>
    <property type="match status" value="1"/>
</dbReference>
<keyword evidence="1" id="KW-0496">Mitochondrion</keyword>
<feature type="compositionally biased region" description="Pro residues" evidence="2">
    <location>
        <begin position="61"/>
        <end position="70"/>
    </location>
</feature>
<feature type="region of interest" description="Disordered" evidence="2">
    <location>
        <begin position="57"/>
        <end position="90"/>
    </location>
</feature>
<gene>
    <name evidence="3" type="ORF">SAPIO_CDS3184</name>
</gene>
<sequence>MAARVLLQRSAVAPVTAALVLGGFAFQPRTAHAEAPSRKPIYDDVEEIPTAKIEPAAPATPAAPAPPPDALVPSQPAAEETPRRPTPTDRLAVEIGKARMFLYRHAVTAEDAVNRTVDKAFNLEQSFTNTIASLAPPKDSGEKLMPGVVYVLVAAMAGSIVARNRGVFLRATAPLAFGTGAAWVVLPVTMNNVSNLAWKYEQRFPAVASTHVKVRDSIEQGWTFAKVHKDVGVRYVDETVTNARETVESWVRKGK</sequence>
<dbReference type="PANTHER" id="PTHR28268:SF1">
    <property type="entry name" value="MICOS SUBUNIT MIC26"/>
    <property type="match status" value="1"/>
</dbReference>
<evidence type="ECO:0000256" key="1">
    <source>
        <dbReference type="RuleBase" id="RU363021"/>
    </source>
</evidence>
<dbReference type="VEuPathDB" id="FungiDB:SAPIO_CDS3184"/>
<dbReference type="RefSeq" id="XP_016644040.1">
    <property type="nucleotide sequence ID" value="XM_016786034.1"/>
</dbReference>
<dbReference type="GeneID" id="27722256"/>
<dbReference type="InterPro" id="IPR019166">
    <property type="entry name" value="MIC26/MIC27"/>
</dbReference>
<keyword evidence="4" id="KW-1185">Reference proteome</keyword>
<comment type="caution">
    <text evidence="3">The sequence shown here is derived from an EMBL/GenBank/DDBJ whole genome shotgun (WGS) entry which is preliminary data.</text>
</comment>
<comment type="subcellular location">
    <subcellularLocation>
        <location evidence="1">Mitochondrion inner membrane</location>
    </subcellularLocation>
</comment>
<comment type="function">
    <text evidence="1">Component of the MICOS complex, a large protein complex of the mitochondrial inner membrane that plays crucial roles in the maintenance of crista junctions, inner membrane architecture, and formation of contact sites to the outer membrane.</text>
</comment>
<dbReference type="HOGENOM" id="CLU_072876_0_0_1"/>
<dbReference type="KEGG" id="sapo:SAPIO_CDS3184"/>
<keyword evidence="1" id="KW-0472">Membrane</keyword>
<dbReference type="Proteomes" id="UP000028545">
    <property type="component" value="Unassembled WGS sequence"/>
</dbReference>
<proteinExistence type="predicted"/>
<dbReference type="GO" id="GO:0061617">
    <property type="term" value="C:MICOS complex"/>
    <property type="evidence" value="ECO:0007669"/>
    <property type="project" value="UniProtKB-UniRule"/>
</dbReference>
<dbReference type="EMBL" id="JOWA01000088">
    <property type="protein sequence ID" value="KEZ44241.1"/>
    <property type="molecule type" value="Genomic_DNA"/>
</dbReference>
<dbReference type="Pfam" id="PF09769">
    <property type="entry name" value="ApoO"/>
    <property type="match status" value="1"/>
</dbReference>
<comment type="subunit">
    <text evidence="1">Component of the mitochondrial contact site and cristae organizing system (MICOS) complex.</text>
</comment>
<dbReference type="AlphaFoldDB" id="A0A084GA79"/>